<dbReference type="Proteomes" id="UP000239560">
    <property type="component" value="Unassembled WGS sequence"/>
</dbReference>
<feature type="transmembrane region" description="Helical" evidence="1">
    <location>
        <begin position="40"/>
        <end position="60"/>
    </location>
</feature>
<feature type="transmembrane region" description="Helical" evidence="1">
    <location>
        <begin position="204"/>
        <end position="226"/>
    </location>
</feature>
<keyword evidence="4" id="KW-1185">Reference proteome</keyword>
<feature type="transmembrane region" description="Helical" evidence="1">
    <location>
        <begin position="271"/>
        <end position="291"/>
    </location>
</feature>
<gene>
    <name evidence="2" type="primary">FGENESH: predicted gene_3.241</name>
    <name evidence="3" type="ORF">AAT19DRAFT_13024</name>
    <name evidence="2" type="ORF">BN2166_0017900</name>
</gene>
<keyword evidence="1" id="KW-1133">Transmembrane helix</keyword>
<evidence type="ECO:0000313" key="5">
    <source>
        <dbReference type="Proteomes" id="UP000239560"/>
    </source>
</evidence>
<feature type="transmembrane region" description="Helical" evidence="1">
    <location>
        <begin position="106"/>
        <end position="130"/>
    </location>
</feature>
<sequence>MTQRRDSSPRSQTERSEHDSWLCWPWDGNLTAIGLFRDMLLFDIALNLGLAYLTIDGLLLTPCDGEPLPWRCVASAIRSFVQAAFVEPYQEMPSVAGYTVVTSETFGLWLAGILVLPIVVCGITIVNLFLKPTWHGVLRDAFIVWAGVAFTIEVGRLSYRIATSAFVKSAAVHTYDFVKAIVHYFFAPESTEAGKAIVTTHTAVVWFAGVGVLSFAATVLMLLLLFPLLALLALWGCFLLYICLPLLWFCRHAFFITGQSEYGFARHPLPFRAIAANVLLVATAPLLIRSVLHRLPFTFDVFTTGLFCVASTVALLVYAIRLQEIPLEQDATVEPTDVAEKGEKDQLALLVDLA</sequence>
<evidence type="ECO:0000256" key="1">
    <source>
        <dbReference type="SAM" id="Phobius"/>
    </source>
</evidence>
<reference evidence="2 4" key="1">
    <citation type="submission" date="2015-07" db="EMBL/GenBank/DDBJ databases">
        <authorList>
            <person name="Cajimat M.N.B."/>
            <person name="Milazzo M.L."/>
            <person name="Fulhorst C.F."/>
        </authorList>
    </citation>
    <scope>NUCLEOTIDE SEQUENCE [LARGE SCALE GENOMIC DNA]</scope>
    <source>
        <strain evidence="2">Single colony</strain>
    </source>
</reference>
<protein>
    <submittedName>
        <fullName evidence="2 3">Proteophosphoglycan ppg4</fullName>
    </submittedName>
</protein>
<dbReference type="Proteomes" id="UP000199069">
    <property type="component" value="Unassembled WGS sequence"/>
</dbReference>
<accession>A0A0K3C888</accession>
<dbReference type="OrthoDB" id="10280657at2759"/>
<organism evidence="2 4">
    <name type="scientific">Rhodotorula toruloides</name>
    <name type="common">Yeast</name>
    <name type="synonym">Rhodosporidium toruloides</name>
    <dbReference type="NCBI Taxonomy" id="5286"/>
    <lineage>
        <taxon>Eukaryota</taxon>
        <taxon>Fungi</taxon>
        <taxon>Dikarya</taxon>
        <taxon>Basidiomycota</taxon>
        <taxon>Pucciniomycotina</taxon>
        <taxon>Microbotryomycetes</taxon>
        <taxon>Sporidiobolales</taxon>
        <taxon>Sporidiobolaceae</taxon>
        <taxon>Rhodotorula</taxon>
    </lineage>
</organism>
<evidence type="ECO:0000313" key="3">
    <source>
        <dbReference type="EMBL" id="PRQ76002.1"/>
    </source>
</evidence>
<dbReference type="EMBL" id="LCTV02000003">
    <property type="protein sequence ID" value="PRQ76002.1"/>
    <property type="molecule type" value="Genomic_DNA"/>
</dbReference>
<dbReference type="EMBL" id="CWKI01000003">
    <property type="protein sequence ID" value="CTR05929.1"/>
    <property type="molecule type" value="Genomic_DNA"/>
</dbReference>
<name>A0A0K3C888_RHOTO</name>
<proteinExistence type="predicted"/>
<keyword evidence="1" id="KW-0812">Transmembrane</keyword>
<evidence type="ECO:0000313" key="2">
    <source>
        <dbReference type="EMBL" id="CTR05929.1"/>
    </source>
</evidence>
<feature type="transmembrane region" description="Helical" evidence="1">
    <location>
        <begin position="297"/>
        <end position="320"/>
    </location>
</feature>
<dbReference type="AlphaFoldDB" id="A0A0K3C888"/>
<feature type="transmembrane region" description="Helical" evidence="1">
    <location>
        <begin position="232"/>
        <end position="250"/>
    </location>
</feature>
<reference evidence="3 5" key="2">
    <citation type="journal article" date="2018" name="Elife">
        <title>Functional genomics of lipid metabolism in the oleaginous yeast Rhodosporidium toruloides.</title>
        <authorList>
            <person name="Coradetti S.T."/>
            <person name="Pinel D."/>
            <person name="Geiselman G."/>
            <person name="Ito M."/>
            <person name="Mondo S."/>
            <person name="Reilly M.C."/>
            <person name="Cheng Y.F."/>
            <person name="Bauer S."/>
            <person name="Grigoriev I."/>
            <person name="Gladden J.M."/>
            <person name="Simmons B.A."/>
            <person name="Brem R."/>
            <person name="Arkin A.P."/>
            <person name="Skerker J.M."/>
        </authorList>
    </citation>
    <scope>NUCLEOTIDE SEQUENCE [LARGE SCALE GENOMIC DNA]</scope>
    <source>
        <strain evidence="3 5">NBRC 0880</strain>
    </source>
</reference>
<evidence type="ECO:0000313" key="4">
    <source>
        <dbReference type="Proteomes" id="UP000199069"/>
    </source>
</evidence>
<keyword evidence="1" id="KW-0472">Membrane</keyword>